<reference evidence="4" key="2">
    <citation type="submission" date="2019-01" db="EMBL/GenBank/DDBJ databases">
        <title>Genome sequence of Desulfonema ishimotonii strain Tokyo 01.</title>
        <authorList>
            <person name="Fukui M."/>
        </authorList>
    </citation>
    <scope>NUCLEOTIDE SEQUENCE [LARGE SCALE GENOMIC DNA]</scope>
    <source>
        <strain evidence="4">Tokyo 01</strain>
    </source>
</reference>
<dbReference type="SUPFAM" id="SSF54001">
    <property type="entry name" value="Cysteine proteinases"/>
    <property type="match status" value="1"/>
</dbReference>
<dbReference type="EMBL" id="BEXT01000001">
    <property type="protein sequence ID" value="GBC62346.1"/>
    <property type="molecule type" value="Genomic_DNA"/>
</dbReference>
<protein>
    <submittedName>
        <fullName evidence="3">Peptidase</fullName>
    </submittedName>
</protein>
<dbReference type="AlphaFoldDB" id="A0A401FZI0"/>
<name>A0A401FZI0_9BACT</name>
<feature type="domain" description="Transglutaminase-like" evidence="2">
    <location>
        <begin position="190"/>
        <end position="244"/>
    </location>
</feature>
<proteinExistence type="predicted"/>
<dbReference type="Proteomes" id="UP000288096">
    <property type="component" value="Unassembled WGS sequence"/>
</dbReference>
<dbReference type="Gene3D" id="3.10.620.30">
    <property type="match status" value="1"/>
</dbReference>
<dbReference type="SUPFAM" id="SSF63446">
    <property type="entry name" value="Type I dockerin domain"/>
    <property type="match status" value="1"/>
</dbReference>
<dbReference type="Pfam" id="PF01841">
    <property type="entry name" value="Transglut_core"/>
    <property type="match status" value="1"/>
</dbReference>
<dbReference type="InterPro" id="IPR038765">
    <property type="entry name" value="Papain-like_cys_pep_sf"/>
</dbReference>
<dbReference type="SMART" id="SM00460">
    <property type="entry name" value="TGc"/>
    <property type="match status" value="1"/>
</dbReference>
<comment type="caution">
    <text evidence="3">The sequence shown here is derived from an EMBL/GenBank/DDBJ whole genome shotgun (WGS) entry which is preliminary data.</text>
</comment>
<evidence type="ECO:0000313" key="4">
    <source>
        <dbReference type="Proteomes" id="UP000288096"/>
    </source>
</evidence>
<evidence type="ECO:0000313" key="3">
    <source>
        <dbReference type="EMBL" id="GBC62346.1"/>
    </source>
</evidence>
<evidence type="ECO:0000256" key="1">
    <source>
        <dbReference type="SAM" id="SignalP"/>
    </source>
</evidence>
<dbReference type="GO" id="GO:0000272">
    <property type="term" value="P:polysaccharide catabolic process"/>
    <property type="evidence" value="ECO:0007669"/>
    <property type="project" value="InterPro"/>
</dbReference>
<accession>A0A401FZI0</accession>
<gene>
    <name evidence="3" type="ORF">DENIS_3315</name>
</gene>
<dbReference type="InterPro" id="IPR018247">
    <property type="entry name" value="EF_Hand_1_Ca_BS"/>
</dbReference>
<keyword evidence="1" id="KW-0732">Signal</keyword>
<dbReference type="PANTHER" id="PTHR46333">
    <property type="entry name" value="CYTOKINESIS PROTEIN 3"/>
    <property type="match status" value="1"/>
</dbReference>
<dbReference type="InterPro" id="IPR002931">
    <property type="entry name" value="Transglutaminase-like"/>
</dbReference>
<dbReference type="GO" id="GO:0005737">
    <property type="term" value="C:cytoplasm"/>
    <property type="evidence" value="ECO:0007669"/>
    <property type="project" value="TreeGrafter"/>
</dbReference>
<dbReference type="InterPro" id="IPR052557">
    <property type="entry name" value="CAP/Cytokinesis_protein"/>
</dbReference>
<dbReference type="InterPro" id="IPR036439">
    <property type="entry name" value="Dockerin_dom_sf"/>
</dbReference>
<feature type="chain" id="PRO_5019030556" evidence="1">
    <location>
        <begin position="20"/>
        <end position="354"/>
    </location>
</feature>
<sequence>MLLVALTLALTWGSSEVLAAEQESYWINPAYSHLYADPDQAFLKREKRSGETFECGSYAELQTTLKQQLENRNTAFSLHAVYEFAFNDFKVILDQAFADATDGNDYLRFCAMATHTAWGGWDGNVTVDYEVTYVASYEQEQQVSESVPEILAAILEDGMNDEQKEKAIHDWVVANVEYDTTHEEHSAYAALFLGKTVCQGYSLLIYKMLDTVGIPVRIVNSDTMNHDWNLVNICGHWYHLDATWDDPVPDDPGRVYDTFYNKSDAEIASGDNPHYGWDRSAYPAAPDSYTEGVCGSGNINGTGGIDLADAILALRACTGASADAVQIDADVSGDGRIGMEEVIYVLQSVAGLRD</sequence>
<keyword evidence="4" id="KW-1185">Reference proteome</keyword>
<dbReference type="PANTHER" id="PTHR46333:SF2">
    <property type="entry name" value="CYTOKINESIS PROTEIN 3"/>
    <property type="match status" value="1"/>
</dbReference>
<organism evidence="3 4">
    <name type="scientific">Desulfonema ishimotonii</name>
    <dbReference type="NCBI Taxonomy" id="45657"/>
    <lineage>
        <taxon>Bacteria</taxon>
        <taxon>Pseudomonadati</taxon>
        <taxon>Thermodesulfobacteriota</taxon>
        <taxon>Desulfobacteria</taxon>
        <taxon>Desulfobacterales</taxon>
        <taxon>Desulfococcaceae</taxon>
        <taxon>Desulfonema</taxon>
    </lineage>
</organism>
<evidence type="ECO:0000259" key="2">
    <source>
        <dbReference type="SMART" id="SM00460"/>
    </source>
</evidence>
<reference evidence="4" key="1">
    <citation type="submission" date="2017-11" db="EMBL/GenBank/DDBJ databases">
        <authorList>
            <person name="Watanabe M."/>
            <person name="Kojima H."/>
        </authorList>
    </citation>
    <scope>NUCLEOTIDE SEQUENCE [LARGE SCALE GENOMIC DNA]</scope>
    <source>
        <strain evidence="4">Tokyo 01</strain>
    </source>
</reference>
<dbReference type="Gene3D" id="1.10.1330.10">
    <property type="entry name" value="Dockerin domain"/>
    <property type="match status" value="1"/>
</dbReference>
<dbReference type="PROSITE" id="PS00018">
    <property type="entry name" value="EF_HAND_1"/>
    <property type="match status" value="1"/>
</dbReference>
<feature type="signal peptide" evidence="1">
    <location>
        <begin position="1"/>
        <end position="19"/>
    </location>
</feature>